<evidence type="ECO:0000256" key="1">
    <source>
        <dbReference type="ARBA" id="ARBA00022490"/>
    </source>
</evidence>
<dbReference type="RefSeq" id="WP_315953354.1">
    <property type="nucleotide sequence ID" value="NZ_JAWCUD010000006.1"/>
</dbReference>
<proteinExistence type="inferred from homology"/>
<protein>
    <recommendedName>
        <fullName evidence="9">Tyrosine--tRNA ligase</fullName>
        <ecNumber evidence="9">6.1.1.1</ecNumber>
    </recommendedName>
    <alternativeName>
        <fullName evidence="9">Tyrosyl-tRNA synthetase</fullName>
        <shortName evidence="9">TyrRS</shortName>
    </alternativeName>
</protein>
<dbReference type="GO" id="GO:0004831">
    <property type="term" value="F:tyrosine-tRNA ligase activity"/>
    <property type="evidence" value="ECO:0007669"/>
    <property type="project" value="UniProtKB-EC"/>
</dbReference>
<dbReference type="PROSITE" id="PS00178">
    <property type="entry name" value="AA_TRNA_LIGASE_I"/>
    <property type="match status" value="1"/>
</dbReference>
<keyword evidence="3 9" id="KW-0547">Nucleotide-binding</keyword>
<evidence type="ECO:0000256" key="8">
    <source>
        <dbReference type="ARBA" id="ARBA00048248"/>
    </source>
</evidence>
<dbReference type="HAMAP" id="MF_02007">
    <property type="entry name" value="Tyr_tRNA_synth_type2"/>
    <property type="match status" value="1"/>
</dbReference>
<comment type="catalytic activity">
    <reaction evidence="8 9">
        <text>tRNA(Tyr) + L-tyrosine + ATP = L-tyrosyl-tRNA(Tyr) + AMP + diphosphate + H(+)</text>
        <dbReference type="Rhea" id="RHEA:10220"/>
        <dbReference type="Rhea" id="RHEA-COMP:9706"/>
        <dbReference type="Rhea" id="RHEA-COMP:9707"/>
        <dbReference type="ChEBI" id="CHEBI:15378"/>
        <dbReference type="ChEBI" id="CHEBI:30616"/>
        <dbReference type="ChEBI" id="CHEBI:33019"/>
        <dbReference type="ChEBI" id="CHEBI:58315"/>
        <dbReference type="ChEBI" id="CHEBI:78442"/>
        <dbReference type="ChEBI" id="CHEBI:78536"/>
        <dbReference type="ChEBI" id="CHEBI:456215"/>
        <dbReference type="EC" id="6.1.1.1"/>
    </reaction>
</comment>
<evidence type="ECO:0000259" key="11">
    <source>
        <dbReference type="SMART" id="SM00363"/>
    </source>
</evidence>
<feature type="domain" description="RNA-binding S4" evidence="11">
    <location>
        <begin position="356"/>
        <end position="416"/>
    </location>
</feature>
<dbReference type="PRINTS" id="PR01040">
    <property type="entry name" value="TRNASYNTHTYR"/>
</dbReference>
<evidence type="ECO:0000313" key="13">
    <source>
        <dbReference type="Proteomes" id="UP001260980"/>
    </source>
</evidence>
<evidence type="ECO:0000256" key="10">
    <source>
        <dbReference type="PROSITE-ProRule" id="PRU00182"/>
    </source>
</evidence>
<evidence type="ECO:0000256" key="3">
    <source>
        <dbReference type="ARBA" id="ARBA00022741"/>
    </source>
</evidence>
<evidence type="ECO:0000256" key="6">
    <source>
        <dbReference type="ARBA" id="ARBA00022917"/>
    </source>
</evidence>
<dbReference type="PANTHER" id="PTHR11766">
    <property type="entry name" value="TYROSYL-TRNA SYNTHETASE"/>
    <property type="match status" value="1"/>
</dbReference>
<dbReference type="Proteomes" id="UP001260980">
    <property type="component" value="Unassembled WGS sequence"/>
</dbReference>
<evidence type="ECO:0000256" key="9">
    <source>
        <dbReference type="HAMAP-Rule" id="MF_02007"/>
    </source>
</evidence>
<evidence type="ECO:0000256" key="4">
    <source>
        <dbReference type="ARBA" id="ARBA00022840"/>
    </source>
</evidence>
<evidence type="ECO:0000313" key="12">
    <source>
        <dbReference type="EMBL" id="MDU0203211.1"/>
    </source>
</evidence>
<dbReference type="NCBIfam" id="TIGR00234">
    <property type="entry name" value="tyrS"/>
    <property type="match status" value="1"/>
</dbReference>
<dbReference type="PROSITE" id="PS50889">
    <property type="entry name" value="S4"/>
    <property type="match status" value="1"/>
</dbReference>
<dbReference type="SUPFAM" id="SSF55174">
    <property type="entry name" value="Alpha-L RNA-binding motif"/>
    <property type="match status" value="1"/>
</dbReference>
<gene>
    <name evidence="9 12" type="primary">tyrS</name>
    <name evidence="12" type="ORF">RQP52_19210</name>
</gene>
<dbReference type="PANTHER" id="PTHR11766:SF1">
    <property type="entry name" value="TYROSINE--TRNA LIGASE"/>
    <property type="match status" value="1"/>
</dbReference>
<dbReference type="InterPro" id="IPR024108">
    <property type="entry name" value="Tyr-tRNA-ligase_bac_2"/>
</dbReference>
<dbReference type="InterPro" id="IPR014729">
    <property type="entry name" value="Rossmann-like_a/b/a_fold"/>
</dbReference>
<keyword evidence="1 9" id="KW-0963">Cytoplasm</keyword>
<comment type="subcellular location">
    <subcellularLocation>
        <location evidence="9">Cytoplasm</location>
    </subcellularLocation>
</comment>
<dbReference type="InterPro" id="IPR001412">
    <property type="entry name" value="aa-tRNA-synth_I_CS"/>
</dbReference>
<dbReference type="SUPFAM" id="SSF52374">
    <property type="entry name" value="Nucleotidylyl transferase"/>
    <property type="match status" value="1"/>
</dbReference>
<dbReference type="Gene3D" id="3.40.50.620">
    <property type="entry name" value="HUPs"/>
    <property type="match status" value="1"/>
</dbReference>
<keyword evidence="5 10" id="KW-0694">RNA-binding</keyword>
<dbReference type="InterPro" id="IPR024088">
    <property type="entry name" value="Tyr-tRNA-ligase_bac-type"/>
</dbReference>
<dbReference type="Pfam" id="PF22421">
    <property type="entry name" value="SYY_C-terminal"/>
    <property type="match status" value="1"/>
</dbReference>
<evidence type="ECO:0000256" key="5">
    <source>
        <dbReference type="ARBA" id="ARBA00022884"/>
    </source>
</evidence>
<keyword evidence="13" id="KW-1185">Reference proteome</keyword>
<dbReference type="Gene3D" id="1.10.240.10">
    <property type="entry name" value="Tyrosyl-Transfer RNA Synthetase"/>
    <property type="match status" value="1"/>
</dbReference>
<dbReference type="CDD" id="cd00805">
    <property type="entry name" value="TyrRS_core"/>
    <property type="match status" value="1"/>
</dbReference>
<dbReference type="Gene3D" id="3.10.290.10">
    <property type="entry name" value="RNA-binding S4 domain"/>
    <property type="match status" value="1"/>
</dbReference>
<comment type="function">
    <text evidence="9">Catalyzes the attachment of tyrosine to tRNA(Tyr) in a two-step reaction: tyrosine is first activated by ATP to form Tyr-AMP and then transferred to the acceptor end of tRNA(Tyr).</text>
</comment>
<dbReference type="InterPro" id="IPR002305">
    <property type="entry name" value="aa-tRNA-synth_Ic"/>
</dbReference>
<dbReference type="CDD" id="cd00165">
    <property type="entry name" value="S4"/>
    <property type="match status" value="1"/>
</dbReference>
<feature type="short sequence motif" description="'KMSKS' region" evidence="9">
    <location>
        <begin position="241"/>
        <end position="245"/>
    </location>
</feature>
<sequence length="420" mass="47232">MTGIELTDAQRQEVERQLQIIKRGAAEIIPEDALKQKITRAIVTGKPLKVKLGLDPSAPDIHIGHTVVLQKLRQFQELGHEVQLIIGDFTGRIGDPTGKSETRKQLTEEDVQHNAQTYQTQLSKILDFTKTTFYYNSSWLGELKFDDVLKLAGKVTVARMLERDDFAKRYAANQPIHVHEFFYPLMQGYDSVSLETDIELGGTDQTFNILMGRTLQGAYEVKDGQVAILMPLLEGLDGTQKMSKSLKNYIGIDENANEIFGKTMSIPDSLMLKYYELTTAISSEALQELKEGLEAGSVHPRDAKMKLAKEYVRMYHGAEQAQEAEQHFITVFQKRALPDDIEEMQISEELLEAGQIAIIKLLVSMGLQASNAEARRSIEQGAVKINETKMTNIHETLQPQDGDIVQVGKRKFVKIKRVSP</sequence>
<dbReference type="InterPro" id="IPR002942">
    <property type="entry name" value="S4_RNA-bd"/>
</dbReference>
<keyword evidence="2 9" id="KW-0436">Ligase</keyword>
<keyword evidence="4 9" id="KW-0067">ATP-binding</keyword>
<name>A0ABU3RG00_9BACL</name>
<dbReference type="InterPro" id="IPR002307">
    <property type="entry name" value="Tyr-tRNA-ligase"/>
</dbReference>
<keyword evidence="6 9" id="KW-0648">Protein biosynthesis</keyword>
<feature type="binding site" evidence="9">
    <location>
        <position position="244"/>
    </location>
    <ligand>
        <name>ATP</name>
        <dbReference type="ChEBI" id="CHEBI:30616"/>
    </ligand>
</feature>
<dbReference type="InterPro" id="IPR036986">
    <property type="entry name" value="S4_RNA-bd_sf"/>
</dbReference>
<organism evidence="12 13">
    <name type="scientific">Paenibacillus violae</name>
    <dbReference type="NCBI Taxonomy" id="3077234"/>
    <lineage>
        <taxon>Bacteria</taxon>
        <taxon>Bacillati</taxon>
        <taxon>Bacillota</taxon>
        <taxon>Bacilli</taxon>
        <taxon>Bacillales</taxon>
        <taxon>Paenibacillaceae</taxon>
        <taxon>Paenibacillus</taxon>
    </lineage>
</organism>
<keyword evidence="7 9" id="KW-0030">Aminoacyl-tRNA synthetase</keyword>
<feature type="short sequence motif" description="'HIGH' region" evidence="9">
    <location>
        <begin position="56"/>
        <end position="65"/>
    </location>
</feature>
<evidence type="ECO:0000256" key="2">
    <source>
        <dbReference type="ARBA" id="ARBA00022598"/>
    </source>
</evidence>
<dbReference type="SMART" id="SM00363">
    <property type="entry name" value="S4"/>
    <property type="match status" value="1"/>
</dbReference>
<dbReference type="Pfam" id="PF00579">
    <property type="entry name" value="tRNA-synt_1b"/>
    <property type="match status" value="1"/>
</dbReference>
<comment type="similarity">
    <text evidence="9">Belongs to the class-I aminoacyl-tRNA synthetase family. TyrS type 2 subfamily.</text>
</comment>
<accession>A0ABU3RG00</accession>
<dbReference type="InterPro" id="IPR054608">
    <property type="entry name" value="SYY-like_C"/>
</dbReference>
<comment type="subunit">
    <text evidence="9">Homodimer.</text>
</comment>
<evidence type="ECO:0000256" key="7">
    <source>
        <dbReference type="ARBA" id="ARBA00023146"/>
    </source>
</evidence>
<reference evidence="12 13" key="1">
    <citation type="submission" date="2023-10" db="EMBL/GenBank/DDBJ databases">
        <title>Paenibacillus strain PFR10 Genome sequencing and assembly.</title>
        <authorList>
            <person name="Kim I."/>
        </authorList>
    </citation>
    <scope>NUCLEOTIDE SEQUENCE [LARGE SCALE GENOMIC DNA]</scope>
    <source>
        <strain evidence="12 13">PFR10</strain>
    </source>
</reference>
<comment type="caution">
    <text evidence="12">The sequence shown here is derived from an EMBL/GenBank/DDBJ whole genome shotgun (WGS) entry which is preliminary data.</text>
</comment>
<dbReference type="EC" id="6.1.1.1" evidence="9"/>
<dbReference type="EMBL" id="JAWCUD010000006">
    <property type="protein sequence ID" value="MDU0203211.1"/>
    <property type="molecule type" value="Genomic_DNA"/>
</dbReference>